<evidence type="ECO:0000256" key="1">
    <source>
        <dbReference type="SAM" id="MobiDB-lite"/>
    </source>
</evidence>
<evidence type="ECO:0000313" key="3">
    <source>
        <dbReference type="RefSeq" id="XP_030978997.1"/>
    </source>
</evidence>
<dbReference type="Proteomes" id="UP000515153">
    <property type="component" value="Chromosome V"/>
</dbReference>
<reference evidence="2 3" key="1">
    <citation type="journal article" date="2019" name="Mol. Biol. Evol.">
        <title>Blast fungal genomes show frequent chromosomal changes, gene gains and losses, and effector gene turnover.</title>
        <authorList>
            <person name="Gomez Luciano L.B."/>
            <person name="Jason Tsai I."/>
            <person name="Chuma I."/>
            <person name="Tosa Y."/>
            <person name="Chen Y.H."/>
            <person name="Li J.Y."/>
            <person name="Li M.Y."/>
            <person name="Jade Lu M.Y."/>
            <person name="Nakayashiki H."/>
            <person name="Li W.H."/>
        </authorList>
    </citation>
    <scope>NUCLEOTIDE SEQUENCE [LARGE SCALE GENOMIC DNA]</scope>
    <source>
        <strain evidence="2 3">NI907</strain>
    </source>
</reference>
<accession>A0A6P8AVT0</accession>
<dbReference type="KEGG" id="pgri:PgNI_08752"/>
<dbReference type="RefSeq" id="XP_030978997.1">
    <property type="nucleotide sequence ID" value="XM_031128744.1"/>
</dbReference>
<dbReference type="GeneID" id="41963652"/>
<organism evidence="2 3">
    <name type="scientific">Pyricularia grisea</name>
    <name type="common">Crabgrass-specific blast fungus</name>
    <name type="synonym">Magnaporthe grisea</name>
    <dbReference type="NCBI Taxonomy" id="148305"/>
    <lineage>
        <taxon>Eukaryota</taxon>
        <taxon>Fungi</taxon>
        <taxon>Dikarya</taxon>
        <taxon>Ascomycota</taxon>
        <taxon>Pezizomycotina</taxon>
        <taxon>Sordariomycetes</taxon>
        <taxon>Sordariomycetidae</taxon>
        <taxon>Magnaporthales</taxon>
        <taxon>Pyriculariaceae</taxon>
        <taxon>Pyricularia</taxon>
    </lineage>
</organism>
<keyword evidence="2" id="KW-1185">Reference proteome</keyword>
<evidence type="ECO:0000313" key="2">
    <source>
        <dbReference type="Proteomes" id="UP000515153"/>
    </source>
</evidence>
<name>A0A6P8AVT0_PYRGI</name>
<feature type="compositionally biased region" description="Polar residues" evidence="1">
    <location>
        <begin position="168"/>
        <end position="177"/>
    </location>
</feature>
<proteinExistence type="predicted"/>
<dbReference type="AlphaFoldDB" id="A0A6P8AVT0"/>
<reference evidence="3" key="3">
    <citation type="submission" date="2025-08" db="UniProtKB">
        <authorList>
            <consortium name="RefSeq"/>
        </authorList>
    </citation>
    <scope>IDENTIFICATION</scope>
    <source>
        <strain evidence="3">NI907</strain>
    </source>
</reference>
<reference evidence="3" key="2">
    <citation type="submission" date="2019-10" db="EMBL/GenBank/DDBJ databases">
        <authorList>
            <consortium name="NCBI Genome Project"/>
        </authorList>
    </citation>
    <scope>NUCLEOTIDE SEQUENCE</scope>
    <source>
        <strain evidence="3">NI907</strain>
    </source>
</reference>
<gene>
    <name evidence="3" type="ORF">PgNI_08752</name>
</gene>
<protein>
    <submittedName>
        <fullName evidence="3">Uncharacterized protein</fullName>
    </submittedName>
</protein>
<feature type="region of interest" description="Disordered" evidence="1">
    <location>
        <begin position="132"/>
        <end position="177"/>
    </location>
</feature>
<sequence>MQPHRHQQSGRALCRISHRFVWYLGRQICGALPSSKQSQSSNVLRSWKRPPFRPTIPSNSVSWGKPGGRGRLFLSGHAYLGRARSVYIMGARREPAFWPLRKGKKKEARSRYKTLGWEVGCGLGRGSIYQPKRAAERPHMQADGGKGKPGQIWPKQALPPPVKLARCGNNSRRGGRI</sequence>